<evidence type="ECO:0000313" key="1">
    <source>
        <dbReference type="EMBL" id="RKF16722.1"/>
    </source>
</evidence>
<comment type="caution">
    <text evidence="1">The sequence shown here is derived from an EMBL/GenBank/DDBJ whole genome shotgun (WGS) entry which is preliminary data.</text>
</comment>
<protein>
    <submittedName>
        <fullName evidence="1">Uncharacterized protein</fullName>
    </submittedName>
</protein>
<dbReference type="EMBL" id="RAPE01000001">
    <property type="protein sequence ID" value="RKF16722.1"/>
    <property type="molecule type" value="Genomic_DNA"/>
</dbReference>
<dbReference type="PANTHER" id="PTHR43194">
    <property type="entry name" value="HYDROLASE ALPHA/BETA FOLD FAMILY"/>
    <property type="match status" value="1"/>
</dbReference>
<keyword evidence="2" id="KW-1185">Reference proteome</keyword>
<accession>A0A3A8BBG1</accession>
<dbReference type="InterPro" id="IPR029058">
    <property type="entry name" value="AB_hydrolase_fold"/>
</dbReference>
<gene>
    <name evidence="1" type="ORF">D6850_04065</name>
</gene>
<reference evidence="1 2" key="1">
    <citation type="submission" date="2018-09" db="EMBL/GenBank/DDBJ databases">
        <title>Roseovarius spongiae sp. nov., isolated from a marine sponge.</title>
        <authorList>
            <person name="Zhuang L."/>
            <person name="Luo L."/>
        </authorList>
    </citation>
    <scope>NUCLEOTIDE SEQUENCE [LARGE SCALE GENOMIC DNA]</scope>
    <source>
        <strain evidence="1 2">HN-E21</strain>
    </source>
</reference>
<dbReference type="PANTHER" id="PTHR43194:SF5">
    <property type="entry name" value="PIMELOYL-[ACYL-CARRIER PROTEIN] METHYL ESTER ESTERASE"/>
    <property type="match status" value="1"/>
</dbReference>
<organism evidence="1 2">
    <name type="scientific">Roseovarius spongiae</name>
    <dbReference type="NCBI Taxonomy" id="2320272"/>
    <lineage>
        <taxon>Bacteria</taxon>
        <taxon>Pseudomonadati</taxon>
        <taxon>Pseudomonadota</taxon>
        <taxon>Alphaproteobacteria</taxon>
        <taxon>Rhodobacterales</taxon>
        <taxon>Roseobacteraceae</taxon>
        <taxon>Roseovarius</taxon>
    </lineage>
</organism>
<evidence type="ECO:0000313" key="2">
    <source>
        <dbReference type="Proteomes" id="UP000281128"/>
    </source>
</evidence>
<name>A0A3A8BBG1_9RHOB</name>
<dbReference type="RefSeq" id="WP_121164003.1">
    <property type="nucleotide sequence ID" value="NZ_RAPE01000001.1"/>
</dbReference>
<dbReference type="Gene3D" id="3.40.50.1820">
    <property type="entry name" value="alpha/beta hydrolase"/>
    <property type="match status" value="1"/>
</dbReference>
<proteinExistence type="predicted"/>
<dbReference type="OrthoDB" id="7820973at2"/>
<sequence>MSYVLRDFGSYTVGGRVHRVTEGAPREVQFTRSASYTFDPRGHFTVEQTYVQYFIPERARDAPPVVLVHGGGMHGAAWETTPDGRPGWLHLLLDRGREVHVVDLVERGRAGFAAGIWEEAPILRSAEEAWSLFRIGPPNGFAARRAFADQQFPVDAFDDLMRRMAPRWLSNTAAQTAGLVAVLDRLGRCAIVCHSQGGEITFDAAAARPDALAGVLAVEPSAVPGPALRCPLTILAGDHLDAADHWTRRAADWRRACDAIEDARYIDTARAVAPGGSHMLMIDRHGAECLEAGLGALG</sequence>
<dbReference type="SUPFAM" id="SSF53474">
    <property type="entry name" value="alpha/beta-Hydrolases"/>
    <property type="match status" value="1"/>
</dbReference>
<dbReference type="AlphaFoldDB" id="A0A3A8BBG1"/>
<dbReference type="Proteomes" id="UP000281128">
    <property type="component" value="Unassembled WGS sequence"/>
</dbReference>
<dbReference type="InterPro" id="IPR050228">
    <property type="entry name" value="Carboxylesterase_BioH"/>
</dbReference>